<dbReference type="InterPro" id="IPR036397">
    <property type="entry name" value="RNaseH_sf"/>
</dbReference>
<feature type="domain" description="Reverse transcriptase" evidence="9">
    <location>
        <begin position="159"/>
        <end position="340"/>
    </location>
</feature>
<dbReference type="InterPro" id="IPR001584">
    <property type="entry name" value="Integrase_cat-core"/>
</dbReference>
<dbReference type="Gene3D" id="3.30.420.10">
    <property type="entry name" value="Ribonuclease H-like superfamily/Ribonuclease H"/>
    <property type="match status" value="1"/>
</dbReference>
<comment type="caution">
    <text evidence="11">The sequence shown here is derived from an EMBL/GenBank/DDBJ whole genome shotgun (WGS) entry which is preliminary data.</text>
</comment>
<dbReference type="GO" id="GO:0015074">
    <property type="term" value="P:DNA integration"/>
    <property type="evidence" value="ECO:0007669"/>
    <property type="project" value="InterPro"/>
</dbReference>
<reference evidence="11" key="1">
    <citation type="submission" date="2021-07" db="EMBL/GenBank/DDBJ databases">
        <authorList>
            <person name="Catto M.A."/>
            <person name="Jacobson A."/>
            <person name="Kennedy G."/>
            <person name="Labadie P."/>
            <person name="Hunt B.G."/>
            <person name="Srinivasan R."/>
        </authorList>
    </citation>
    <scope>NUCLEOTIDE SEQUENCE</scope>
    <source>
        <strain evidence="11">PL_HMW_Pooled</strain>
        <tissue evidence="11">Head</tissue>
    </source>
</reference>
<name>A0AAE1I7B0_9NEOP</name>
<evidence type="ECO:0000256" key="6">
    <source>
        <dbReference type="ARBA" id="ARBA00022801"/>
    </source>
</evidence>
<dbReference type="Gene3D" id="1.10.340.70">
    <property type="match status" value="1"/>
</dbReference>
<dbReference type="InterPro" id="IPR037238">
    <property type="entry name" value="YbiA-like_sf"/>
</dbReference>
<dbReference type="PROSITE" id="PS50994">
    <property type="entry name" value="INTEGRASE"/>
    <property type="match status" value="1"/>
</dbReference>
<proteinExistence type="predicted"/>
<protein>
    <recommendedName>
        <fullName evidence="1">RNA-directed DNA polymerase</fullName>
        <ecNumber evidence="1">2.7.7.49</ecNumber>
    </recommendedName>
</protein>
<evidence type="ECO:0000313" key="12">
    <source>
        <dbReference type="Proteomes" id="UP001219518"/>
    </source>
</evidence>
<keyword evidence="3" id="KW-0548">Nucleotidyltransferase</keyword>
<dbReference type="InterPro" id="IPR041373">
    <property type="entry name" value="RT_RNaseH"/>
</dbReference>
<dbReference type="Gene3D" id="3.30.70.270">
    <property type="match status" value="2"/>
</dbReference>
<dbReference type="Gene3D" id="1.10.357.40">
    <property type="entry name" value="YbiA-like"/>
    <property type="match status" value="2"/>
</dbReference>
<dbReference type="PROSITE" id="PS50878">
    <property type="entry name" value="RT_POL"/>
    <property type="match status" value="1"/>
</dbReference>
<dbReference type="Pfam" id="PF08719">
    <property type="entry name" value="NADAR"/>
    <property type="match status" value="1"/>
</dbReference>
<dbReference type="InterPro" id="IPR043502">
    <property type="entry name" value="DNA/RNA_pol_sf"/>
</dbReference>
<accession>A0AAE1I7B0</accession>
<dbReference type="Pfam" id="PF00078">
    <property type="entry name" value="RVT_1"/>
    <property type="match status" value="1"/>
</dbReference>
<dbReference type="GO" id="GO:0016787">
    <property type="term" value="F:hydrolase activity"/>
    <property type="evidence" value="ECO:0007669"/>
    <property type="project" value="UniProtKB-KW"/>
</dbReference>
<feature type="region of interest" description="Disordered" evidence="8">
    <location>
        <begin position="864"/>
        <end position="893"/>
    </location>
</feature>
<dbReference type="Gene3D" id="3.10.10.10">
    <property type="entry name" value="HIV Type 1 Reverse Transcriptase, subunit A, domain 1"/>
    <property type="match status" value="1"/>
</dbReference>
<dbReference type="PANTHER" id="PTHR37984">
    <property type="entry name" value="PROTEIN CBG26694"/>
    <property type="match status" value="1"/>
</dbReference>
<dbReference type="CDD" id="cd09274">
    <property type="entry name" value="RNase_HI_RT_Ty3"/>
    <property type="match status" value="1"/>
</dbReference>
<evidence type="ECO:0000259" key="9">
    <source>
        <dbReference type="PROSITE" id="PS50878"/>
    </source>
</evidence>
<dbReference type="SUPFAM" id="SSF143990">
    <property type="entry name" value="YbiA-like"/>
    <property type="match status" value="2"/>
</dbReference>
<keyword evidence="12" id="KW-1185">Reference proteome</keyword>
<dbReference type="PANTHER" id="PTHR37984:SF5">
    <property type="entry name" value="PROTEIN NYNRIN-LIKE"/>
    <property type="match status" value="1"/>
</dbReference>
<dbReference type="EMBL" id="JAHWGI010001442">
    <property type="protein sequence ID" value="KAK3933030.1"/>
    <property type="molecule type" value="Genomic_DNA"/>
</dbReference>
<evidence type="ECO:0000313" key="11">
    <source>
        <dbReference type="EMBL" id="KAK3933030.1"/>
    </source>
</evidence>
<dbReference type="InterPro" id="IPR000477">
    <property type="entry name" value="RT_dom"/>
</dbReference>
<sequence>MECLILDELRVPILNNSDEEFCLQKGTEVGLVEPEDQNVSESKITETNLAEIKFALENNLIELDEIDFISTDCNLVNERQEKNIPDLSNADLTDEEKTEVRELCSRYPDVFTENMKMGKTVPGVLAHLERSNNQSIFVKQWPLSARHKQIAEQEINKFLEQGICSYGPSVVCLPFFVVEKRGSTAEKPLGRILWDSRKLNATLVLPQYKSTTIQDVLAYCSDKKLLCSLDIVSYFYCVEMTEQSRKLCGFNFQGRSLVWNRLPMGTSASPMWGNMIMSKILLETGAMAYMDDIVCAGTSYQETKECLEATLQKLRENNLCVNPSKAVLFRKTIPILGLLVTAGEEARPDPRRFKPLLALENPKNPRELKSVICFFSYHRRYIKGFGAKIQKYHDMANEKLPFAWTEEDRKFIVELYTFLLQDATLALFDEKLETRLHIDASKDNIGGFLAQLRNGRWKTVGYFSEPIKGTHLNWSAFHKECLALFKGVKYFENELKLLQKFTVVTDASSLRYLLRMDNPAAPFNRFIAYLSQFSFDFIIVRSEANKIPDALSRLPPPPKDSTEEVKLPDNLITKLQCNHLSPEKVNKEVGLVSPAGRTSVIQSGWNTDSCSPEPGKAEVDPMISKAPQKRVPITSFRGEFDFLSNFYPVKIFYDACGWPSVEHAFQAAKTHDEAEKEWIRCAESPSEANRRGKQVTLRPDWEEIKVTVMLNCLMNKFTPETTELRKLLDTGDREIIENNYFHDNFWGNCTCIKCVNTTGENVLGQLLMIIRDQEKKSQIEEESGPKEYLIAPMLTRAAKKKLSSVQDKITSSVQQQLAGVREPIAREPVADDNKHVGVGALQRTTGERGGCGVTSRCVGDPVGRDSAADDARYGGKDANAGDSRESTVTSDDCHRGDPRLCFEPVADDERKVLNSMWKNKDLLRSDLAIAFDSTNKEYEFLSPFHVSEFEVDGERFISLYDLINKYELRSLENQTFVNETSNELVRSIRLKMENAVKKNITNAIRKGLEAKFGNDSDLRKKLKATEGKLLVYCNHSCDNFTGSCLCINCSEKEGKNVLGIELMKLRNDFIAEDREKSVASEMGKVVENKDRLKVPGLKRFIKLQREDPSLAKIIATFHADGKPTEMTPRIKNVPKFKMRQGLLCTNTKPTRTVVPSKLIPLILEYSHDLVGHTGRTILLMTVRKHYFFNNLEKLTDQYIKSCEMCNKYKVAYEKYGKLQSRIAGDIFQRIEADFTFVTSNNVKYKQCLVLTDSFSNLVYLRPCKSATTEELMEALKDFFSKYGLCRELHIDAGPQSTSKELQEFLRSNGVELSVSPSNAHFSAGRVESQCKRVVTHLRFLLDNKVTRLQKWHTFIPLIQFHLNNTPQISTGGLSAHEIVFGKFLETPATLKTTLPENRTLQQRIKTLELIRQNVIEARKIARCKYKNKYDKGRKNVDFKVGDRVYVQFENKASKAHPIKFQPKFRIGSVRQRISSLVYIVSFTRPVSGLMWRRRCHVAHMKKFYERPEYLENKDELVLLVGLGSIPDYCINNKSEYCSEGSNRVNGNEQKDFGQKGLKIKID</sequence>
<dbReference type="EC" id="2.7.7.49" evidence="1"/>
<dbReference type="SUPFAM" id="SSF53098">
    <property type="entry name" value="Ribonuclease H-like"/>
    <property type="match status" value="1"/>
</dbReference>
<evidence type="ECO:0000256" key="7">
    <source>
        <dbReference type="ARBA" id="ARBA00022918"/>
    </source>
</evidence>
<dbReference type="Pfam" id="PF00665">
    <property type="entry name" value="rve"/>
    <property type="match status" value="1"/>
</dbReference>
<feature type="domain" description="Integrase catalytic" evidence="10">
    <location>
        <begin position="1221"/>
        <end position="1383"/>
    </location>
</feature>
<dbReference type="InterPro" id="IPR012337">
    <property type="entry name" value="RNaseH-like_sf"/>
</dbReference>
<dbReference type="InterPro" id="IPR043128">
    <property type="entry name" value="Rev_trsase/Diguanyl_cyclase"/>
</dbReference>
<dbReference type="Proteomes" id="UP001219518">
    <property type="component" value="Unassembled WGS sequence"/>
</dbReference>
<dbReference type="CDD" id="cd01647">
    <property type="entry name" value="RT_LTR"/>
    <property type="match status" value="1"/>
</dbReference>
<keyword evidence="5" id="KW-0255">Endonuclease</keyword>
<dbReference type="Pfam" id="PF17917">
    <property type="entry name" value="RT_RNaseH"/>
    <property type="match status" value="1"/>
</dbReference>
<evidence type="ECO:0000259" key="10">
    <source>
        <dbReference type="PROSITE" id="PS50994"/>
    </source>
</evidence>
<gene>
    <name evidence="11" type="ORF">KUF71_017218</name>
</gene>
<reference evidence="11" key="2">
    <citation type="journal article" date="2023" name="BMC Genomics">
        <title>Pest status, molecular evolution, and epigenetic factors derived from the genome assembly of Frankliniella fusca, a thysanopteran phytovirus vector.</title>
        <authorList>
            <person name="Catto M.A."/>
            <person name="Labadie P.E."/>
            <person name="Jacobson A.L."/>
            <person name="Kennedy G.G."/>
            <person name="Srinivasan R."/>
            <person name="Hunt B.G."/>
        </authorList>
    </citation>
    <scope>NUCLEOTIDE SEQUENCE</scope>
    <source>
        <strain evidence="11">PL_HMW_Pooled</strain>
    </source>
</reference>
<dbReference type="SUPFAM" id="SSF56672">
    <property type="entry name" value="DNA/RNA polymerases"/>
    <property type="match status" value="1"/>
</dbReference>
<dbReference type="CDD" id="cd15457">
    <property type="entry name" value="NADAR"/>
    <property type="match status" value="2"/>
</dbReference>
<dbReference type="GO" id="GO:0042575">
    <property type="term" value="C:DNA polymerase complex"/>
    <property type="evidence" value="ECO:0007669"/>
    <property type="project" value="UniProtKB-ARBA"/>
</dbReference>
<keyword evidence="6" id="KW-0378">Hydrolase</keyword>
<dbReference type="Pfam" id="PF17921">
    <property type="entry name" value="Integrase_H2C2"/>
    <property type="match status" value="1"/>
</dbReference>
<evidence type="ECO:0000256" key="4">
    <source>
        <dbReference type="ARBA" id="ARBA00022722"/>
    </source>
</evidence>
<dbReference type="InterPro" id="IPR012816">
    <property type="entry name" value="NADAR"/>
</dbReference>
<keyword evidence="7" id="KW-0695">RNA-directed DNA polymerase</keyword>
<dbReference type="GO" id="GO:0003676">
    <property type="term" value="F:nucleic acid binding"/>
    <property type="evidence" value="ECO:0007669"/>
    <property type="project" value="InterPro"/>
</dbReference>
<evidence type="ECO:0000256" key="3">
    <source>
        <dbReference type="ARBA" id="ARBA00022695"/>
    </source>
</evidence>
<evidence type="ECO:0000256" key="5">
    <source>
        <dbReference type="ARBA" id="ARBA00022759"/>
    </source>
</evidence>
<dbReference type="InterPro" id="IPR050951">
    <property type="entry name" value="Retrovirus_Pol_polyprotein"/>
</dbReference>
<dbReference type="GO" id="GO:0003964">
    <property type="term" value="F:RNA-directed DNA polymerase activity"/>
    <property type="evidence" value="ECO:0007669"/>
    <property type="project" value="UniProtKB-KW"/>
</dbReference>
<evidence type="ECO:0000256" key="2">
    <source>
        <dbReference type="ARBA" id="ARBA00022679"/>
    </source>
</evidence>
<evidence type="ECO:0000256" key="1">
    <source>
        <dbReference type="ARBA" id="ARBA00012493"/>
    </source>
</evidence>
<dbReference type="GO" id="GO:0004519">
    <property type="term" value="F:endonuclease activity"/>
    <property type="evidence" value="ECO:0007669"/>
    <property type="project" value="UniProtKB-KW"/>
</dbReference>
<feature type="compositionally biased region" description="Basic and acidic residues" evidence="8">
    <location>
        <begin position="864"/>
        <end position="875"/>
    </location>
</feature>
<keyword evidence="2" id="KW-0808">Transferase</keyword>
<evidence type="ECO:0000256" key="8">
    <source>
        <dbReference type="SAM" id="MobiDB-lite"/>
    </source>
</evidence>
<keyword evidence="4" id="KW-0540">Nuclease</keyword>
<dbReference type="InterPro" id="IPR041588">
    <property type="entry name" value="Integrase_H2C2"/>
</dbReference>
<organism evidence="11 12">
    <name type="scientific">Frankliniella fusca</name>
    <dbReference type="NCBI Taxonomy" id="407009"/>
    <lineage>
        <taxon>Eukaryota</taxon>
        <taxon>Metazoa</taxon>
        <taxon>Ecdysozoa</taxon>
        <taxon>Arthropoda</taxon>
        <taxon>Hexapoda</taxon>
        <taxon>Insecta</taxon>
        <taxon>Pterygota</taxon>
        <taxon>Neoptera</taxon>
        <taxon>Paraneoptera</taxon>
        <taxon>Thysanoptera</taxon>
        <taxon>Terebrantia</taxon>
        <taxon>Thripoidea</taxon>
        <taxon>Thripidae</taxon>
        <taxon>Frankliniella</taxon>
    </lineage>
</organism>